<dbReference type="Pfam" id="PF01521">
    <property type="entry name" value="Fe-S_biosyn"/>
    <property type="match status" value="1"/>
</dbReference>
<proteinExistence type="inferred from homology"/>
<dbReference type="InterPro" id="IPR050322">
    <property type="entry name" value="Fe-S_cluster_asmbl/transfer"/>
</dbReference>
<comment type="caution">
    <text evidence="3">The sequence shown here is derived from an EMBL/GenBank/DDBJ whole genome shotgun (WGS) entry which is preliminary data.</text>
</comment>
<evidence type="ECO:0000259" key="2">
    <source>
        <dbReference type="Pfam" id="PF01521"/>
    </source>
</evidence>
<evidence type="ECO:0000313" key="3">
    <source>
        <dbReference type="EMBL" id="MBD8490395.1"/>
    </source>
</evidence>
<dbReference type="PANTHER" id="PTHR10072:SF41">
    <property type="entry name" value="IRON-SULFUR CLUSTER ASSEMBLY 1 HOMOLOG, MITOCHONDRIAL"/>
    <property type="match status" value="1"/>
</dbReference>
<dbReference type="InterPro" id="IPR000361">
    <property type="entry name" value="ATAP_core_dom"/>
</dbReference>
<dbReference type="PANTHER" id="PTHR10072">
    <property type="entry name" value="IRON-SULFUR CLUSTER ASSEMBLY PROTEIN"/>
    <property type="match status" value="1"/>
</dbReference>
<evidence type="ECO:0000313" key="4">
    <source>
        <dbReference type="Proteomes" id="UP000647133"/>
    </source>
</evidence>
<reference evidence="3 4" key="1">
    <citation type="submission" date="2020-09" db="EMBL/GenBank/DDBJ databases">
        <title>Echinicola sp. CAU 1574 isolated from sand of Sido Beach.</title>
        <authorList>
            <person name="Kim W."/>
        </authorList>
    </citation>
    <scope>NUCLEOTIDE SEQUENCE [LARGE SCALE GENOMIC DNA]</scope>
    <source>
        <strain evidence="3 4">CAU 1574</strain>
    </source>
</reference>
<name>A0ABR9ANN6_9BACT</name>
<dbReference type="Gene3D" id="2.60.300.12">
    <property type="entry name" value="HesB-like domain"/>
    <property type="match status" value="1"/>
</dbReference>
<dbReference type="Proteomes" id="UP000647133">
    <property type="component" value="Unassembled WGS sequence"/>
</dbReference>
<organism evidence="3 4">
    <name type="scientific">Echinicola arenosa</name>
    <dbReference type="NCBI Taxonomy" id="2774144"/>
    <lineage>
        <taxon>Bacteria</taxon>
        <taxon>Pseudomonadati</taxon>
        <taxon>Bacteroidota</taxon>
        <taxon>Cytophagia</taxon>
        <taxon>Cytophagales</taxon>
        <taxon>Cyclobacteriaceae</taxon>
        <taxon>Echinicola</taxon>
    </lineage>
</organism>
<dbReference type="NCBIfam" id="TIGR00049">
    <property type="entry name" value="iron-sulfur cluster assembly accessory protein"/>
    <property type="match status" value="1"/>
</dbReference>
<dbReference type="EMBL" id="JACYTQ010000006">
    <property type="protein sequence ID" value="MBD8490395.1"/>
    <property type="molecule type" value="Genomic_DNA"/>
</dbReference>
<dbReference type="RefSeq" id="WP_192011267.1">
    <property type="nucleotide sequence ID" value="NZ_JACYTQ010000006.1"/>
</dbReference>
<keyword evidence="4" id="KW-1185">Reference proteome</keyword>
<protein>
    <submittedName>
        <fullName evidence="3">Iron-sulfur cluster assembly accessory protein</fullName>
    </submittedName>
</protein>
<comment type="similarity">
    <text evidence="1">Belongs to the HesB/IscA family.</text>
</comment>
<accession>A0ABR9ANN6</accession>
<feature type="domain" description="Core" evidence="2">
    <location>
        <begin position="5"/>
        <end position="97"/>
    </location>
</feature>
<dbReference type="SUPFAM" id="SSF89360">
    <property type="entry name" value="HesB-like domain"/>
    <property type="match status" value="1"/>
</dbReference>
<evidence type="ECO:0000256" key="1">
    <source>
        <dbReference type="ARBA" id="ARBA00006718"/>
    </source>
</evidence>
<dbReference type="InterPro" id="IPR016092">
    <property type="entry name" value="ATAP"/>
</dbReference>
<sequence length="106" mass="11859">MLIPITITEKAQEEIKSIMETKNIPSDYSLRVGVKGGGCGGMSYALGFDKSKDGDEQFELEGIPVLIEKKHVMFLMGMQVDFYEGNDARGFTFVNPDIPKRHDVKE</sequence>
<gene>
    <name evidence="3" type="ORF">IFO69_16705</name>
</gene>
<dbReference type="InterPro" id="IPR035903">
    <property type="entry name" value="HesB-like_dom_sf"/>
</dbReference>